<dbReference type="Gene3D" id="3.40.50.300">
    <property type="entry name" value="P-loop containing nucleotide triphosphate hydrolases"/>
    <property type="match status" value="1"/>
</dbReference>
<feature type="non-terminal residue" evidence="2">
    <location>
        <position position="1"/>
    </location>
</feature>
<evidence type="ECO:0000313" key="3">
    <source>
        <dbReference type="Proteomes" id="UP000002729"/>
    </source>
</evidence>
<dbReference type="SUPFAM" id="SSF52540">
    <property type="entry name" value="P-loop containing nucleoside triphosphate hydrolases"/>
    <property type="match status" value="1"/>
</dbReference>
<dbReference type="GeneID" id="20218871"/>
<gene>
    <name evidence="2" type="ORF">AURANDRAFT_17677</name>
</gene>
<dbReference type="RefSeq" id="XP_009037749.1">
    <property type="nucleotide sequence ID" value="XM_009039501.1"/>
</dbReference>
<dbReference type="Pfam" id="PF13087">
    <property type="entry name" value="AAA_12"/>
    <property type="match status" value="1"/>
</dbReference>
<feature type="domain" description="DNA2/NAM7 helicase-like C-terminal" evidence="1">
    <location>
        <begin position="2"/>
        <end position="57"/>
    </location>
</feature>
<dbReference type="KEGG" id="aaf:AURANDRAFT_17677"/>
<organism evidence="3">
    <name type="scientific">Aureococcus anophagefferens</name>
    <name type="common">Harmful bloom alga</name>
    <dbReference type="NCBI Taxonomy" id="44056"/>
    <lineage>
        <taxon>Eukaryota</taxon>
        <taxon>Sar</taxon>
        <taxon>Stramenopiles</taxon>
        <taxon>Ochrophyta</taxon>
        <taxon>Pelagophyceae</taxon>
        <taxon>Pelagomonadales</taxon>
        <taxon>Pelagomonadaceae</taxon>
        <taxon>Aureococcus</taxon>
    </lineage>
</organism>
<evidence type="ECO:0000313" key="2">
    <source>
        <dbReference type="EMBL" id="EGB07767.1"/>
    </source>
</evidence>
<dbReference type="OrthoDB" id="6513042at2759"/>
<reference evidence="2 3" key="1">
    <citation type="journal article" date="2011" name="Proc. Natl. Acad. Sci. U.S.A.">
        <title>Niche of harmful alga Aureococcus anophagefferens revealed through ecogenomics.</title>
        <authorList>
            <person name="Gobler C.J."/>
            <person name="Berry D.L."/>
            <person name="Dyhrman S.T."/>
            <person name="Wilhelm S.W."/>
            <person name="Salamov A."/>
            <person name="Lobanov A.V."/>
            <person name="Zhang Y."/>
            <person name="Collier J.L."/>
            <person name="Wurch L.L."/>
            <person name="Kustka A.B."/>
            <person name="Dill B.D."/>
            <person name="Shah M."/>
            <person name="VerBerkmoes N.C."/>
            <person name="Kuo A."/>
            <person name="Terry A."/>
            <person name="Pangilinan J."/>
            <person name="Lindquist E.A."/>
            <person name="Lucas S."/>
            <person name="Paulsen I.T."/>
            <person name="Hattenrath-Lehmann T.K."/>
            <person name="Talmage S.C."/>
            <person name="Walker E.A."/>
            <person name="Koch F."/>
            <person name="Burson A.M."/>
            <person name="Marcoval M.A."/>
            <person name="Tang Y.Z."/>
            <person name="Lecleir G.R."/>
            <person name="Coyne K.J."/>
            <person name="Berg G.M."/>
            <person name="Bertrand E.M."/>
            <person name="Saito M.A."/>
            <person name="Gladyshev V.N."/>
            <person name="Grigoriev I.V."/>
        </authorList>
    </citation>
    <scope>NUCLEOTIDE SEQUENCE [LARGE SCALE GENOMIC DNA]</scope>
    <source>
        <strain evidence="3">CCMP 1984</strain>
    </source>
</reference>
<dbReference type="InterPro" id="IPR041679">
    <property type="entry name" value="DNA2/NAM7-like_C"/>
</dbReference>
<dbReference type="PANTHER" id="PTHR10887">
    <property type="entry name" value="DNA2/NAM7 HELICASE FAMILY"/>
    <property type="match status" value="1"/>
</dbReference>
<dbReference type="Proteomes" id="UP000002729">
    <property type="component" value="Unassembled WGS sequence"/>
</dbReference>
<dbReference type="InterPro" id="IPR045055">
    <property type="entry name" value="DNA2/NAM7-like"/>
</dbReference>
<dbReference type="EMBL" id="GL833130">
    <property type="protein sequence ID" value="EGB07767.1"/>
    <property type="molecule type" value="Genomic_DNA"/>
</dbReference>
<dbReference type="InterPro" id="IPR047187">
    <property type="entry name" value="SF1_C_Upf1"/>
</dbReference>
<proteinExistence type="predicted"/>
<protein>
    <recommendedName>
        <fullName evidence="1">DNA2/NAM7 helicase-like C-terminal domain-containing protein</fullName>
    </recommendedName>
</protein>
<dbReference type="AlphaFoldDB" id="F0YB55"/>
<sequence>RVEVASVDAFQGREKAVVVFSAVRANDRGDVGFLSDWRRANVALTRARRGLVVVGHAATLARE</sequence>
<evidence type="ECO:0000259" key="1">
    <source>
        <dbReference type="Pfam" id="PF13087"/>
    </source>
</evidence>
<dbReference type="PANTHER" id="PTHR10887:SF495">
    <property type="entry name" value="HELICASE SENATAXIN ISOFORM X1-RELATED"/>
    <property type="match status" value="1"/>
</dbReference>
<dbReference type="InParanoid" id="F0YB55"/>
<accession>F0YB55</accession>
<dbReference type="InterPro" id="IPR027417">
    <property type="entry name" value="P-loop_NTPase"/>
</dbReference>
<feature type="non-terminal residue" evidence="2">
    <location>
        <position position="63"/>
    </location>
</feature>
<dbReference type="OMA" id="SDWRRIN"/>
<dbReference type="CDD" id="cd18808">
    <property type="entry name" value="SF1_C_Upf1"/>
    <property type="match status" value="1"/>
</dbReference>
<keyword evidence="3" id="KW-1185">Reference proteome</keyword>
<name>F0YB55_AURAN</name>
<dbReference type="eggNOG" id="KOG1802">
    <property type="taxonomic scope" value="Eukaryota"/>
</dbReference>